<organism evidence="1 2">
    <name type="scientific">Gymnopilus junonius</name>
    <name type="common">Spectacular rustgill mushroom</name>
    <name type="synonym">Gymnopilus spectabilis subsp. junonius</name>
    <dbReference type="NCBI Taxonomy" id="109634"/>
    <lineage>
        <taxon>Eukaryota</taxon>
        <taxon>Fungi</taxon>
        <taxon>Dikarya</taxon>
        <taxon>Basidiomycota</taxon>
        <taxon>Agaricomycotina</taxon>
        <taxon>Agaricomycetes</taxon>
        <taxon>Agaricomycetidae</taxon>
        <taxon>Agaricales</taxon>
        <taxon>Agaricineae</taxon>
        <taxon>Hymenogastraceae</taxon>
        <taxon>Gymnopilus</taxon>
    </lineage>
</organism>
<protein>
    <submittedName>
        <fullName evidence="1">Uncharacterized protein</fullName>
    </submittedName>
</protein>
<evidence type="ECO:0000313" key="1">
    <source>
        <dbReference type="EMBL" id="KAF8873451.1"/>
    </source>
</evidence>
<dbReference type="Proteomes" id="UP000724874">
    <property type="component" value="Unassembled WGS sequence"/>
</dbReference>
<sequence length="264" mass="30638">MLPHQEHRQLSNDEAIAKYAKKALKFHMSLSAFGIHFGSLRLLELVMPLESTLSAKFCKAFAVSGILQLNLDCDSDREDFLEDIVTWVEGLSHLEVLRIKYRPRMTQEGPDHLYPWYKPQWLGMLSLCTNLKVLALSTYLPLYEDPMDPKWEALVHPEIAIIEDWSQGRLPSLERVYLHHGHDEFSPISSAFTFREDVLLELKKPGEERNKYTPSQWNFFDITPPGTHRYENFLHPHGKEHSIREEDIDLYATDSNASDDEDNS</sequence>
<dbReference type="OrthoDB" id="10365958at2759"/>
<comment type="caution">
    <text evidence="1">The sequence shown here is derived from an EMBL/GenBank/DDBJ whole genome shotgun (WGS) entry which is preliminary data.</text>
</comment>
<name>A0A9P5N995_GYMJU</name>
<proteinExistence type="predicted"/>
<reference evidence="1" key="1">
    <citation type="submission" date="2020-11" db="EMBL/GenBank/DDBJ databases">
        <authorList>
            <consortium name="DOE Joint Genome Institute"/>
            <person name="Ahrendt S."/>
            <person name="Riley R."/>
            <person name="Andreopoulos W."/>
            <person name="LaButti K."/>
            <person name="Pangilinan J."/>
            <person name="Ruiz-duenas F.J."/>
            <person name="Barrasa J.M."/>
            <person name="Sanchez-Garcia M."/>
            <person name="Camarero S."/>
            <person name="Miyauchi S."/>
            <person name="Serrano A."/>
            <person name="Linde D."/>
            <person name="Babiker R."/>
            <person name="Drula E."/>
            <person name="Ayuso-Fernandez I."/>
            <person name="Pacheco R."/>
            <person name="Padilla G."/>
            <person name="Ferreira P."/>
            <person name="Barriuso J."/>
            <person name="Kellner H."/>
            <person name="Castanera R."/>
            <person name="Alfaro M."/>
            <person name="Ramirez L."/>
            <person name="Pisabarro A.G."/>
            <person name="Kuo A."/>
            <person name="Tritt A."/>
            <person name="Lipzen A."/>
            <person name="He G."/>
            <person name="Yan M."/>
            <person name="Ng V."/>
            <person name="Cullen D."/>
            <person name="Martin F."/>
            <person name="Rosso M.-N."/>
            <person name="Henrissat B."/>
            <person name="Hibbett D."/>
            <person name="Martinez A.T."/>
            <person name="Grigoriev I.V."/>
        </authorList>
    </citation>
    <scope>NUCLEOTIDE SEQUENCE</scope>
    <source>
        <strain evidence="1">AH 44721</strain>
    </source>
</reference>
<dbReference type="AlphaFoldDB" id="A0A9P5N995"/>
<gene>
    <name evidence="1" type="ORF">CPB84DRAFT_1753250</name>
</gene>
<accession>A0A9P5N995</accession>
<evidence type="ECO:0000313" key="2">
    <source>
        <dbReference type="Proteomes" id="UP000724874"/>
    </source>
</evidence>
<keyword evidence="2" id="KW-1185">Reference proteome</keyword>
<dbReference type="EMBL" id="JADNYJ010000236">
    <property type="protein sequence ID" value="KAF8873451.1"/>
    <property type="molecule type" value="Genomic_DNA"/>
</dbReference>